<evidence type="ECO:0000256" key="1">
    <source>
        <dbReference type="ARBA" id="ARBA00004651"/>
    </source>
</evidence>
<dbReference type="InterPro" id="IPR036259">
    <property type="entry name" value="MFS_trans_sf"/>
</dbReference>
<dbReference type="PANTHER" id="PTHR42718">
    <property type="entry name" value="MAJOR FACILITATOR SUPERFAMILY MULTIDRUG TRANSPORTER MFSC"/>
    <property type="match status" value="1"/>
</dbReference>
<keyword evidence="3 5" id="KW-1133">Transmembrane helix</keyword>
<organism evidence="7 8">
    <name type="scientific">Nonomuraea wenchangensis</name>
    <dbReference type="NCBI Taxonomy" id="568860"/>
    <lineage>
        <taxon>Bacteria</taxon>
        <taxon>Bacillati</taxon>
        <taxon>Actinomycetota</taxon>
        <taxon>Actinomycetes</taxon>
        <taxon>Streptosporangiales</taxon>
        <taxon>Streptosporangiaceae</taxon>
        <taxon>Nonomuraea</taxon>
    </lineage>
</organism>
<keyword evidence="4 5" id="KW-0472">Membrane</keyword>
<evidence type="ECO:0000313" key="7">
    <source>
        <dbReference type="EMBL" id="SEU41882.1"/>
    </source>
</evidence>
<dbReference type="STRING" id="568860.SAMN05421811_119169"/>
<evidence type="ECO:0000256" key="3">
    <source>
        <dbReference type="ARBA" id="ARBA00022989"/>
    </source>
</evidence>
<sequence length="465" mass="45894">MSSLTEPTRLVRRGTLAVASAAPLLVLANFTLPMVTLPEMARDLRAGPTGPVWMLGSIALGLSSLLLVSGGLADDHGRRRVLVAGSLVLAAASAVAAAAPSTAVFVGARLVQGGASAAMLAASLGIVGHACPAGPERVRATARYGAMMGLGTLLGPLLSGALAALTGWRTVYALMAASATALAVAAARMLEESRSPARRRFDVPGVVLLSLGVAALVAGVTEGRAGWTRPVVPAAFVLAAVLLAAFVAVERRRAEPLLDLALFRRSSFLLATGSALVVGAAIVGLLNYLPTVLQIAHGMTALDTALLCSVWSGLSFAGSLLTRHVRLGSAARLALGLALTAAGFAALLGVGAALSLPLVVAGLAVSGAGSGLINSAITHLAVESVPAHRVSMGSGANNTARYVGSSLGAAGVAAVVGALGPARGADVAIAACVALTAVTALAVWSAARSSSRSAGGPITSVAPGP</sequence>
<feature type="domain" description="Major facilitator superfamily (MFS) profile" evidence="6">
    <location>
        <begin position="15"/>
        <end position="448"/>
    </location>
</feature>
<feature type="transmembrane region" description="Helical" evidence="5">
    <location>
        <begin position="81"/>
        <end position="108"/>
    </location>
</feature>
<name>A0A1I0LNH8_9ACTN</name>
<dbReference type="Pfam" id="PF07690">
    <property type="entry name" value="MFS_1"/>
    <property type="match status" value="1"/>
</dbReference>
<dbReference type="PROSITE" id="PS50850">
    <property type="entry name" value="MFS"/>
    <property type="match status" value="1"/>
</dbReference>
<dbReference type="GO" id="GO:0022857">
    <property type="term" value="F:transmembrane transporter activity"/>
    <property type="evidence" value="ECO:0007669"/>
    <property type="project" value="InterPro"/>
</dbReference>
<dbReference type="SUPFAM" id="SSF103473">
    <property type="entry name" value="MFS general substrate transporter"/>
    <property type="match status" value="1"/>
</dbReference>
<dbReference type="EMBL" id="FOHX01000019">
    <property type="protein sequence ID" value="SEU41882.1"/>
    <property type="molecule type" value="Genomic_DNA"/>
</dbReference>
<feature type="transmembrane region" description="Helical" evidence="5">
    <location>
        <begin position="268"/>
        <end position="289"/>
    </location>
</feature>
<dbReference type="GO" id="GO:0005886">
    <property type="term" value="C:plasma membrane"/>
    <property type="evidence" value="ECO:0007669"/>
    <property type="project" value="UniProtKB-SubCell"/>
</dbReference>
<evidence type="ECO:0000313" key="8">
    <source>
        <dbReference type="Proteomes" id="UP000199361"/>
    </source>
</evidence>
<proteinExistence type="predicted"/>
<evidence type="ECO:0000256" key="4">
    <source>
        <dbReference type="ARBA" id="ARBA00023136"/>
    </source>
</evidence>
<dbReference type="InterPro" id="IPR011701">
    <property type="entry name" value="MFS"/>
</dbReference>
<gene>
    <name evidence="7" type="ORF">SAMN05421811_119169</name>
</gene>
<keyword evidence="8" id="KW-1185">Reference proteome</keyword>
<dbReference type="Proteomes" id="UP000199361">
    <property type="component" value="Unassembled WGS sequence"/>
</dbReference>
<dbReference type="RefSeq" id="WP_091092236.1">
    <property type="nucleotide sequence ID" value="NZ_FOHX01000019.1"/>
</dbReference>
<dbReference type="InterPro" id="IPR020846">
    <property type="entry name" value="MFS_dom"/>
</dbReference>
<comment type="subcellular location">
    <subcellularLocation>
        <location evidence="1">Cell membrane</location>
        <topology evidence="1">Multi-pass membrane protein</topology>
    </subcellularLocation>
</comment>
<feature type="transmembrane region" description="Helical" evidence="5">
    <location>
        <begin position="427"/>
        <end position="447"/>
    </location>
</feature>
<feature type="transmembrane region" description="Helical" evidence="5">
    <location>
        <begin position="227"/>
        <end position="248"/>
    </location>
</feature>
<feature type="transmembrane region" description="Helical" evidence="5">
    <location>
        <begin position="333"/>
        <end position="354"/>
    </location>
</feature>
<feature type="transmembrane region" description="Helical" evidence="5">
    <location>
        <begin position="52"/>
        <end position="69"/>
    </location>
</feature>
<evidence type="ECO:0000256" key="2">
    <source>
        <dbReference type="ARBA" id="ARBA00022692"/>
    </source>
</evidence>
<protein>
    <submittedName>
        <fullName evidence="7">Major Facilitator Superfamily protein</fullName>
    </submittedName>
</protein>
<feature type="transmembrane region" description="Helical" evidence="5">
    <location>
        <begin position="402"/>
        <end position="421"/>
    </location>
</feature>
<keyword evidence="2 5" id="KW-0812">Transmembrane</keyword>
<evidence type="ECO:0000256" key="5">
    <source>
        <dbReference type="SAM" id="Phobius"/>
    </source>
</evidence>
<feature type="transmembrane region" description="Helical" evidence="5">
    <location>
        <begin position="360"/>
        <end position="382"/>
    </location>
</feature>
<dbReference type="PANTHER" id="PTHR42718:SF49">
    <property type="entry name" value="EXPORT PROTEIN"/>
    <property type="match status" value="1"/>
</dbReference>
<dbReference type="OrthoDB" id="4867914at2"/>
<feature type="transmembrane region" description="Helical" evidence="5">
    <location>
        <begin position="301"/>
        <end position="321"/>
    </location>
</feature>
<feature type="transmembrane region" description="Helical" evidence="5">
    <location>
        <begin position="171"/>
        <end position="190"/>
    </location>
</feature>
<accession>A0A1I0LNH8</accession>
<feature type="transmembrane region" description="Helical" evidence="5">
    <location>
        <begin position="202"/>
        <end position="221"/>
    </location>
</feature>
<feature type="transmembrane region" description="Helical" evidence="5">
    <location>
        <begin position="114"/>
        <end position="132"/>
    </location>
</feature>
<feature type="transmembrane region" description="Helical" evidence="5">
    <location>
        <begin position="144"/>
        <end position="165"/>
    </location>
</feature>
<dbReference type="Gene3D" id="1.20.1720.10">
    <property type="entry name" value="Multidrug resistance protein D"/>
    <property type="match status" value="1"/>
</dbReference>
<reference evidence="7 8" key="1">
    <citation type="submission" date="2016-10" db="EMBL/GenBank/DDBJ databases">
        <authorList>
            <person name="de Groot N.N."/>
        </authorList>
    </citation>
    <scope>NUCLEOTIDE SEQUENCE [LARGE SCALE GENOMIC DNA]</scope>
    <source>
        <strain evidence="7 8">CGMCC 4.5598</strain>
    </source>
</reference>
<evidence type="ECO:0000259" key="6">
    <source>
        <dbReference type="PROSITE" id="PS50850"/>
    </source>
</evidence>
<dbReference type="Gene3D" id="1.20.1250.20">
    <property type="entry name" value="MFS general substrate transporter like domains"/>
    <property type="match status" value="1"/>
</dbReference>
<dbReference type="AlphaFoldDB" id="A0A1I0LNH8"/>